<dbReference type="FunFam" id="3.80.10.10:FF:000288">
    <property type="entry name" value="LRR receptor-like serine/threonine-protein kinase EFR"/>
    <property type="match status" value="1"/>
</dbReference>
<feature type="binding site" evidence="22">
    <location>
        <position position="725"/>
    </location>
    <ligand>
        <name>ATP</name>
        <dbReference type="ChEBI" id="CHEBI:30616"/>
    </ligand>
</feature>
<dbReference type="GO" id="GO:0005524">
    <property type="term" value="F:ATP binding"/>
    <property type="evidence" value="ECO:0007669"/>
    <property type="project" value="UniProtKB-UniRule"/>
</dbReference>
<evidence type="ECO:0000256" key="4">
    <source>
        <dbReference type="ARBA" id="ARBA00012513"/>
    </source>
</evidence>
<keyword evidence="9" id="KW-0808">Transferase</keyword>
<name>A0A0D3B2N8_BRAOL</name>
<evidence type="ECO:0000256" key="20">
    <source>
        <dbReference type="ARBA" id="ARBA00047899"/>
    </source>
</evidence>
<feature type="domain" description="Protein kinase" evidence="25">
    <location>
        <begin position="696"/>
        <end position="1003"/>
    </location>
</feature>
<evidence type="ECO:0000256" key="2">
    <source>
        <dbReference type="ARBA" id="ARBA00004479"/>
    </source>
</evidence>
<evidence type="ECO:0000256" key="15">
    <source>
        <dbReference type="ARBA" id="ARBA00022840"/>
    </source>
</evidence>
<dbReference type="Proteomes" id="UP000032141">
    <property type="component" value="Chromosome C3"/>
</dbReference>
<evidence type="ECO:0000256" key="19">
    <source>
        <dbReference type="ARBA" id="ARBA00023180"/>
    </source>
</evidence>
<keyword evidence="17" id="KW-0472">Membrane</keyword>
<dbReference type="Gene3D" id="3.80.10.10">
    <property type="entry name" value="Ribonuclease Inhibitor"/>
    <property type="match status" value="4"/>
</dbReference>
<dbReference type="InterPro" id="IPR003591">
    <property type="entry name" value="Leu-rich_rpt_typical-subtyp"/>
</dbReference>
<dbReference type="Pfam" id="PF13855">
    <property type="entry name" value="LRR_8"/>
    <property type="match status" value="1"/>
</dbReference>
<dbReference type="SMART" id="SM00369">
    <property type="entry name" value="LRR_TYP"/>
    <property type="match status" value="5"/>
</dbReference>
<dbReference type="Pfam" id="PF00560">
    <property type="entry name" value="LRR_1"/>
    <property type="match status" value="5"/>
</dbReference>
<dbReference type="FunFam" id="3.80.10.10:FF:000095">
    <property type="entry name" value="LRR receptor-like serine/threonine-protein kinase GSO1"/>
    <property type="match status" value="1"/>
</dbReference>
<keyword evidence="11 24" id="KW-0732">Signal</keyword>
<keyword evidence="7" id="KW-0597">Phosphoprotein</keyword>
<dbReference type="PROSITE" id="PS00108">
    <property type="entry name" value="PROTEIN_KINASE_ST"/>
    <property type="match status" value="1"/>
</dbReference>
<dbReference type="GO" id="GO:0004674">
    <property type="term" value="F:protein serine/threonine kinase activity"/>
    <property type="evidence" value="ECO:0007669"/>
    <property type="project" value="UniProtKB-KW"/>
</dbReference>
<evidence type="ECO:0000256" key="11">
    <source>
        <dbReference type="ARBA" id="ARBA00022729"/>
    </source>
</evidence>
<keyword evidence="6" id="KW-0723">Serine/threonine-protein kinase</keyword>
<evidence type="ECO:0000256" key="24">
    <source>
        <dbReference type="SAM" id="SignalP"/>
    </source>
</evidence>
<evidence type="ECO:0000256" key="13">
    <source>
        <dbReference type="ARBA" id="ARBA00022741"/>
    </source>
</evidence>
<evidence type="ECO:0000256" key="18">
    <source>
        <dbReference type="ARBA" id="ARBA00023170"/>
    </source>
</evidence>
<dbReference type="Pfam" id="PF00069">
    <property type="entry name" value="Pkinase"/>
    <property type="match status" value="1"/>
</dbReference>
<dbReference type="SMART" id="SM00220">
    <property type="entry name" value="S_TKc"/>
    <property type="match status" value="1"/>
</dbReference>
<evidence type="ECO:0000256" key="9">
    <source>
        <dbReference type="ARBA" id="ARBA00022679"/>
    </source>
</evidence>
<dbReference type="InterPro" id="IPR011009">
    <property type="entry name" value="Kinase-like_dom_sf"/>
</dbReference>
<dbReference type="InterPro" id="IPR001611">
    <property type="entry name" value="Leu-rich_rpt"/>
</dbReference>
<dbReference type="EC" id="2.7.11.1" evidence="4"/>
<evidence type="ECO:0000313" key="26">
    <source>
        <dbReference type="EnsemblPlants" id="Bo3g018180.1"/>
    </source>
</evidence>
<dbReference type="Pfam" id="PF08263">
    <property type="entry name" value="LRRNT_2"/>
    <property type="match status" value="1"/>
</dbReference>
<keyword evidence="27" id="KW-1185">Reference proteome</keyword>
<reference evidence="26" key="2">
    <citation type="submission" date="2015-03" db="UniProtKB">
        <authorList>
            <consortium name="EnsemblPlants"/>
        </authorList>
    </citation>
    <scope>IDENTIFICATION</scope>
</reference>
<dbReference type="InterPro" id="IPR051420">
    <property type="entry name" value="Ser_Thr_Kinases_DiverseReg"/>
</dbReference>
<dbReference type="EnsemblPlants" id="Bo3g018180.1">
    <property type="protein sequence ID" value="Bo3g018180.1"/>
    <property type="gene ID" value="Bo3g018180"/>
</dbReference>
<keyword evidence="5" id="KW-1003">Cell membrane</keyword>
<dbReference type="GO" id="GO:0005886">
    <property type="term" value="C:plasma membrane"/>
    <property type="evidence" value="ECO:0007669"/>
    <property type="project" value="UniProtKB-SubCell"/>
</dbReference>
<dbReference type="InterPro" id="IPR017441">
    <property type="entry name" value="Protein_kinase_ATP_BS"/>
</dbReference>
<evidence type="ECO:0000256" key="16">
    <source>
        <dbReference type="ARBA" id="ARBA00022989"/>
    </source>
</evidence>
<dbReference type="PROSITE" id="PS50011">
    <property type="entry name" value="PROTEIN_KINASE_DOM"/>
    <property type="match status" value="1"/>
</dbReference>
<comment type="similarity">
    <text evidence="3">Belongs to the protein kinase superfamily. Ser/Thr protein kinase family.</text>
</comment>
<keyword evidence="19" id="KW-0325">Glycoprotein</keyword>
<evidence type="ECO:0000256" key="14">
    <source>
        <dbReference type="ARBA" id="ARBA00022777"/>
    </source>
</evidence>
<evidence type="ECO:0000256" key="12">
    <source>
        <dbReference type="ARBA" id="ARBA00022737"/>
    </source>
</evidence>
<evidence type="ECO:0000256" key="5">
    <source>
        <dbReference type="ARBA" id="ARBA00022475"/>
    </source>
</evidence>
<dbReference type="FunFam" id="1.10.510.10:FF:000358">
    <property type="entry name" value="Putative leucine-rich repeat receptor-like serine/threonine-protein kinase"/>
    <property type="match status" value="1"/>
</dbReference>
<comment type="catalytic activity">
    <reaction evidence="20">
        <text>L-threonyl-[protein] + ATP = O-phospho-L-threonyl-[protein] + ADP + H(+)</text>
        <dbReference type="Rhea" id="RHEA:46608"/>
        <dbReference type="Rhea" id="RHEA-COMP:11060"/>
        <dbReference type="Rhea" id="RHEA-COMP:11605"/>
        <dbReference type="ChEBI" id="CHEBI:15378"/>
        <dbReference type="ChEBI" id="CHEBI:30013"/>
        <dbReference type="ChEBI" id="CHEBI:30616"/>
        <dbReference type="ChEBI" id="CHEBI:61977"/>
        <dbReference type="ChEBI" id="CHEBI:456216"/>
        <dbReference type="EC" id="2.7.11.1"/>
    </reaction>
</comment>
<dbReference type="InterPro" id="IPR008271">
    <property type="entry name" value="Ser/Thr_kinase_AS"/>
</dbReference>
<evidence type="ECO:0000313" key="27">
    <source>
        <dbReference type="Proteomes" id="UP000032141"/>
    </source>
</evidence>
<protein>
    <recommendedName>
        <fullName evidence="4">non-specific serine/threonine protein kinase</fullName>
        <ecNumber evidence="4">2.7.11.1</ecNumber>
    </recommendedName>
</protein>
<evidence type="ECO:0000256" key="7">
    <source>
        <dbReference type="ARBA" id="ARBA00022553"/>
    </source>
</evidence>
<dbReference type="SUPFAM" id="SSF56112">
    <property type="entry name" value="Protein kinase-like (PK-like)"/>
    <property type="match status" value="1"/>
</dbReference>
<keyword evidence="10" id="KW-0812">Transmembrane</keyword>
<evidence type="ECO:0000256" key="3">
    <source>
        <dbReference type="ARBA" id="ARBA00008684"/>
    </source>
</evidence>
<dbReference type="FunFam" id="3.30.200.20:FF:000432">
    <property type="entry name" value="LRR receptor-like serine/threonine-protein kinase EFR"/>
    <property type="match status" value="1"/>
</dbReference>
<evidence type="ECO:0000256" key="8">
    <source>
        <dbReference type="ARBA" id="ARBA00022614"/>
    </source>
</evidence>
<dbReference type="PROSITE" id="PS00107">
    <property type="entry name" value="PROTEIN_KINASE_ATP"/>
    <property type="match status" value="1"/>
</dbReference>
<comment type="catalytic activity">
    <reaction evidence="21">
        <text>L-seryl-[protein] + ATP = O-phospho-L-seryl-[protein] + ADP + H(+)</text>
        <dbReference type="Rhea" id="RHEA:17989"/>
        <dbReference type="Rhea" id="RHEA-COMP:9863"/>
        <dbReference type="Rhea" id="RHEA-COMP:11604"/>
        <dbReference type="ChEBI" id="CHEBI:15378"/>
        <dbReference type="ChEBI" id="CHEBI:29999"/>
        <dbReference type="ChEBI" id="CHEBI:30616"/>
        <dbReference type="ChEBI" id="CHEBI:83421"/>
        <dbReference type="ChEBI" id="CHEBI:456216"/>
        <dbReference type="EC" id="2.7.11.1"/>
    </reaction>
</comment>
<keyword evidence="14" id="KW-0418">Kinase</keyword>
<comment type="subcellular location">
    <subcellularLocation>
        <location evidence="1">Cell membrane</location>
        <topology evidence="1">Single-pass membrane protein</topology>
    </subcellularLocation>
    <subcellularLocation>
        <location evidence="2">Membrane</location>
        <topology evidence="2">Single-pass type I membrane protein</topology>
    </subcellularLocation>
</comment>
<dbReference type="Gramene" id="Bo3g018180.1">
    <property type="protein sequence ID" value="Bo3g018180.1"/>
    <property type="gene ID" value="Bo3g018180"/>
</dbReference>
<dbReference type="PANTHER" id="PTHR48005">
    <property type="entry name" value="LEUCINE RICH REPEAT KINASE 2"/>
    <property type="match status" value="1"/>
</dbReference>
<organism evidence="26 27">
    <name type="scientific">Brassica oleracea var. oleracea</name>
    <dbReference type="NCBI Taxonomy" id="109376"/>
    <lineage>
        <taxon>Eukaryota</taxon>
        <taxon>Viridiplantae</taxon>
        <taxon>Streptophyta</taxon>
        <taxon>Embryophyta</taxon>
        <taxon>Tracheophyta</taxon>
        <taxon>Spermatophyta</taxon>
        <taxon>Magnoliopsida</taxon>
        <taxon>eudicotyledons</taxon>
        <taxon>Gunneridae</taxon>
        <taxon>Pentapetalae</taxon>
        <taxon>rosids</taxon>
        <taxon>malvids</taxon>
        <taxon>Brassicales</taxon>
        <taxon>Brassicaceae</taxon>
        <taxon>Brassiceae</taxon>
        <taxon>Brassica</taxon>
    </lineage>
</organism>
<dbReference type="InterPro" id="IPR000719">
    <property type="entry name" value="Prot_kinase_dom"/>
</dbReference>
<keyword evidence="12" id="KW-0677">Repeat</keyword>
<evidence type="ECO:0000259" key="25">
    <source>
        <dbReference type="PROSITE" id="PS50011"/>
    </source>
</evidence>
<dbReference type="Gene3D" id="3.30.200.20">
    <property type="entry name" value="Phosphorylase Kinase, domain 1"/>
    <property type="match status" value="1"/>
</dbReference>
<dbReference type="InterPro" id="IPR032675">
    <property type="entry name" value="LRR_dom_sf"/>
</dbReference>
<feature type="chain" id="PRO_5002268737" description="non-specific serine/threonine protein kinase" evidence="24">
    <location>
        <begin position="20"/>
        <end position="1745"/>
    </location>
</feature>
<dbReference type="HOGENOM" id="CLU_239568_0_0_1"/>
<accession>A0A0D3B2N8</accession>
<dbReference type="eggNOG" id="ENOG502QPYS">
    <property type="taxonomic scope" value="Eukaryota"/>
</dbReference>
<feature type="signal peptide" evidence="24">
    <location>
        <begin position="1"/>
        <end position="19"/>
    </location>
</feature>
<keyword evidence="16" id="KW-1133">Transmembrane helix</keyword>
<dbReference type="SUPFAM" id="SSF52058">
    <property type="entry name" value="L domain-like"/>
    <property type="match status" value="1"/>
</dbReference>
<evidence type="ECO:0000256" key="23">
    <source>
        <dbReference type="SAM" id="MobiDB-lite"/>
    </source>
</evidence>
<keyword evidence="18" id="KW-0675">Receptor</keyword>
<dbReference type="InterPro" id="IPR013210">
    <property type="entry name" value="LRR_N_plant-typ"/>
</dbReference>
<evidence type="ECO:0000256" key="21">
    <source>
        <dbReference type="ARBA" id="ARBA00048679"/>
    </source>
</evidence>
<keyword evidence="13 22" id="KW-0547">Nucleotide-binding</keyword>
<proteinExistence type="inferred from homology"/>
<evidence type="ECO:0000256" key="10">
    <source>
        <dbReference type="ARBA" id="ARBA00022692"/>
    </source>
</evidence>
<evidence type="ECO:0000256" key="22">
    <source>
        <dbReference type="PROSITE-ProRule" id="PRU10141"/>
    </source>
</evidence>
<evidence type="ECO:0000256" key="1">
    <source>
        <dbReference type="ARBA" id="ARBA00004162"/>
    </source>
</evidence>
<evidence type="ECO:0000256" key="17">
    <source>
        <dbReference type="ARBA" id="ARBA00023136"/>
    </source>
</evidence>
<sequence>MKLFLFLSFNALMLLAAFGNTYETDKQALLKFKSQVSEEKKVLLSSWNNSFPLCRWTRVTCGRKHKRVTDLDLSGFKLGGVISPFIGNISFLISLNLTDNSFGGTIPQELGNLFRLQHLDMSFNFLGGGIPASLFNCSKLLEFDLFTNHLGQGLSSELGSLSELVILDLGTNNLKGKLPVSLGNLTSLTRLSFAENSLEGEIPDTIARLTQMVVFVLATNSFSGVFPPAIYNLSSLTYLNMFGNYFSGNLRPGFGNLLPNLEGLSLGQNSFTGVIPSTLCNISTLQYLAVEFNSLTGSISPSFAKVRYLQELYLNENSLGKFSAGDLEFLIALTNCSQLQNLDVSFNKLGGDFPASIVNLSMTLIEFYIDKNFISGSIPHEIGNLIGLQTFWLSENLLEGPIPVSFGKLLGLVGLSVHGNRMSGEIPYSLGNITRLETLFLSNNSFEGIIPPSLGKCSYLLRLDIENNKLDGIIPQEIMQISTLVSLKLSNNLLTGSLPKDVGRLGNLGMLYVSHNKLSGKLSETLGKCLRMEKLHLQGNSFDGIIPDISGLVGIKEVDFSSNNLSGRIPEYLANFSLLEYLNLSFNNFEGNVPTEGKFKNTTIVSVFGNPNLCGGVLELRLQPCFTQPPRNSRKKLVTGVSIGISLLVLSFIASVSFCWLKSRKKKNTNEATPSTLGAFHEMISYGDLRNATDGFSSSNLIGSGSFGTVFKALFHAENKVVAVKVLNMQRRGAMRSFMAECESLKDIRHRNLVKLLTACSSIDFQGNEFRALIYEYMPNGSLDMWLHPKETEEISRPSRTLTLLERLNIAIDVASVLEYIHLNCHEAIVHCDLKPSNVLLDDDLTAHVSDFGLARILLKFDQENFVNQLSSAGVRGSTGYAAPEYAMGGEISVHGDAYSFGILIFEMISGKRPTNEIFGGDFTLRSCVRSALPEQVLDVADESVLHNGLRIGFPIAECLTKVLEVGLGCSEESPANRLGMSEHLEGQGRSKSSRKAKEQPPLPRPLNFDFENAPEKVSWSMANSGDEAWSPFLGEDKVQDSVRLDWTSSVCSPTVRIIAFQAIDPGSTPGRRRLRSTDQYMEPNQHGDQNVLKISTEVHVFHHTDQTLYWTIPHSSGWELWLESWPDDRFHRTEFGIHRPVSHFMKNSRDGNTFGHTNLEIGHRYSFLDSTARTARTTRLELQYYPRPDDRIFRTESRLSRPVLHSKKNGRGRFQFDRMDFKLGRATSFPASLDCPDRVLALSAGHAEDVEPDMHVLKMSNIVACLEKILVCNVYFVEHLERLRCVLLVLGKDILMFDFNKYISCTFDPGLLVFVLSIQERQVQPLNESIGRAQQPQIWRSFVVQTGYLGASDRGSVQEGYLNSPKVFCLDSNFTRTPSHQGFTEAWNSMKSFTDEEVMNFPNQRFFSPSIREYQISKGYSCPRKNRPERKPILHEPKFLRRASTNGRQSTWNSLIKMTSKLQGSFCPFYSFTEFPLNFNSFVSDLSLFDICILDLRTNPFEEGGNNRLRSTDQYMEPNPYGDQNVLKISTEVHVFHHTDQTDRTLYWTVPHASGWELWLEPWPDDRFHRTEFGIHRPVSHFMKNSRDGNTFGHTNLEIGHRYSFLDSTARTARTTRLELQYYPRPDDRIFRTESRLSRPVLHSKKNGRGRFQFDRMDFKLGRATSFPASLDCPDRVLALSAGHAEAPNKHLFLVGPVRHIRQQIEIASPTDLLINRAGVPFWICTRRSKTRGYEGGFTALASS</sequence>
<feature type="region of interest" description="Disordered" evidence="23">
    <location>
        <begin position="979"/>
        <end position="1010"/>
    </location>
</feature>
<reference evidence="26 27" key="1">
    <citation type="journal article" date="2014" name="Genome Biol.">
        <title>Transcriptome and methylome profiling reveals relics of genome dominance in the mesopolyploid Brassica oleracea.</title>
        <authorList>
            <person name="Parkin I.A."/>
            <person name="Koh C."/>
            <person name="Tang H."/>
            <person name="Robinson S.J."/>
            <person name="Kagale S."/>
            <person name="Clarke W.E."/>
            <person name="Town C.D."/>
            <person name="Nixon J."/>
            <person name="Krishnakumar V."/>
            <person name="Bidwell S.L."/>
            <person name="Denoeud F."/>
            <person name="Belcram H."/>
            <person name="Links M.G."/>
            <person name="Just J."/>
            <person name="Clarke C."/>
            <person name="Bender T."/>
            <person name="Huebert T."/>
            <person name="Mason A.S."/>
            <person name="Pires J.C."/>
            <person name="Barker G."/>
            <person name="Moore J."/>
            <person name="Walley P.G."/>
            <person name="Manoli S."/>
            <person name="Batley J."/>
            <person name="Edwards D."/>
            <person name="Nelson M.N."/>
            <person name="Wang X."/>
            <person name="Paterson A.H."/>
            <person name="King G."/>
            <person name="Bancroft I."/>
            <person name="Chalhoub B."/>
            <person name="Sharpe A.G."/>
        </authorList>
    </citation>
    <scope>NUCLEOTIDE SEQUENCE</scope>
    <source>
        <strain evidence="26 27">cv. TO1000</strain>
    </source>
</reference>
<keyword evidence="8" id="KW-0433">Leucine-rich repeat</keyword>
<keyword evidence="15 22" id="KW-0067">ATP-binding</keyword>
<evidence type="ECO:0000256" key="6">
    <source>
        <dbReference type="ARBA" id="ARBA00022527"/>
    </source>
</evidence>
<dbReference type="PANTHER" id="PTHR48005:SF88">
    <property type="entry name" value="PROTEIN KINASE DOMAIN-CONTAINING PROTEIN"/>
    <property type="match status" value="1"/>
</dbReference>
<dbReference type="Gene3D" id="1.10.510.10">
    <property type="entry name" value="Transferase(Phosphotransferase) domain 1"/>
    <property type="match status" value="1"/>
</dbReference>
<dbReference type="SUPFAM" id="SSF52047">
    <property type="entry name" value="RNI-like"/>
    <property type="match status" value="1"/>
</dbReference>